<dbReference type="Proteomes" id="UP000189703">
    <property type="component" value="Unplaced"/>
</dbReference>
<keyword evidence="5" id="KW-0539">Nucleus</keyword>
<dbReference type="AlphaFoldDB" id="A0A1U8AFB5"/>
<organism evidence="7 8">
    <name type="scientific">Nelumbo nucifera</name>
    <name type="common">Sacred lotus</name>
    <dbReference type="NCBI Taxonomy" id="4432"/>
    <lineage>
        <taxon>Eukaryota</taxon>
        <taxon>Viridiplantae</taxon>
        <taxon>Streptophyta</taxon>
        <taxon>Embryophyta</taxon>
        <taxon>Tracheophyta</taxon>
        <taxon>Spermatophyta</taxon>
        <taxon>Magnoliopsida</taxon>
        <taxon>Proteales</taxon>
        <taxon>Nelumbonaceae</taxon>
        <taxon>Nelumbo</taxon>
    </lineage>
</organism>
<dbReference type="PROSITE" id="PS50888">
    <property type="entry name" value="BHLH"/>
    <property type="match status" value="1"/>
</dbReference>
<evidence type="ECO:0000313" key="7">
    <source>
        <dbReference type="Proteomes" id="UP000189703"/>
    </source>
</evidence>
<dbReference type="GO" id="GO:0003677">
    <property type="term" value="F:DNA binding"/>
    <property type="evidence" value="ECO:0007669"/>
    <property type="project" value="UniProtKB-KW"/>
</dbReference>
<dbReference type="GO" id="GO:0046983">
    <property type="term" value="F:protein dimerization activity"/>
    <property type="evidence" value="ECO:0007669"/>
    <property type="project" value="InterPro"/>
</dbReference>
<evidence type="ECO:0000313" key="8">
    <source>
        <dbReference type="RefSeq" id="XP_010264312.1"/>
    </source>
</evidence>
<proteinExistence type="predicted"/>
<reference evidence="8" key="1">
    <citation type="submission" date="2025-08" db="UniProtKB">
        <authorList>
            <consortium name="RefSeq"/>
        </authorList>
    </citation>
    <scope>IDENTIFICATION</scope>
</reference>
<dbReference type="InterPro" id="IPR031066">
    <property type="entry name" value="bHLH_ALC-like_plant"/>
</dbReference>
<dbReference type="GeneID" id="104602356"/>
<name>A0A1U8AFB5_NELNU</name>
<dbReference type="PANTHER" id="PTHR45855">
    <property type="entry name" value="TRANSCRIPTION FACTOR PIF1-RELATED"/>
    <property type="match status" value="1"/>
</dbReference>
<evidence type="ECO:0000256" key="4">
    <source>
        <dbReference type="ARBA" id="ARBA00023163"/>
    </source>
</evidence>
<dbReference type="Gene3D" id="4.10.280.10">
    <property type="entry name" value="Helix-loop-helix DNA-binding domain"/>
    <property type="match status" value="1"/>
</dbReference>
<dbReference type="PANTHER" id="PTHR45855:SF23">
    <property type="entry name" value="TRANSCRIPTION FACTOR MEE8-RELATED"/>
    <property type="match status" value="1"/>
</dbReference>
<gene>
    <name evidence="8" type="primary">LOC104602356</name>
</gene>
<dbReference type="OrthoDB" id="71302at2759"/>
<dbReference type="OMA" id="YMMSRMN"/>
<feature type="region of interest" description="Disordered" evidence="6">
    <location>
        <begin position="217"/>
        <end position="302"/>
    </location>
</feature>
<feature type="compositionally biased region" description="Basic and acidic residues" evidence="6">
    <location>
        <begin position="284"/>
        <end position="301"/>
    </location>
</feature>
<evidence type="ECO:0000256" key="3">
    <source>
        <dbReference type="ARBA" id="ARBA00023125"/>
    </source>
</evidence>
<accession>A0A1U8AFB5</accession>
<keyword evidence="3" id="KW-0238">DNA-binding</keyword>
<dbReference type="InterPro" id="IPR047265">
    <property type="entry name" value="PIF1-like_bHLH"/>
</dbReference>
<dbReference type="eggNOG" id="ENOG502QUQP">
    <property type="taxonomic scope" value="Eukaryota"/>
</dbReference>
<dbReference type="SUPFAM" id="SSF47459">
    <property type="entry name" value="HLH, helix-loop-helix DNA-binding domain"/>
    <property type="match status" value="1"/>
</dbReference>
<dbReference type="FunFam" id="4.10.280.10:FF:000059">
    <property type="entry name" value="transcription factor UNE10 isoform X1"/>
    <property type="match status" value="1"/>
</dbReference>
<keyword evidence="2" id="KW-0805">Transcription regulation</keyword>
<keyword evidence="4" id="KW-0804">Transcription</keyword>
<dbReference type="SMART" id="SM00353">
    <property type="entry name" value="HLH"/>
    <property type="match status" value="1"/>
</dbReference>
<dbReference type="GO" id="GO:0005634">
    <property type="term" value="C:nucleus"/>
    <property type="evidence" value="ECO:0000318"/>
    <property type="project" value="GO_Central"/>
</dbReference>
<evidence type="ECO:0000256" key="2">
    <source>
        <dbReference type="ARBA" id="ARBA00023015"/>
    </source>
</evidence>
<dbReference type="InterPro" id="IPR036638">
    <property type="entry name" value="HLH_DNA-bd_sf"/>
</dbReference>
<dbReference type="InterPro" id="IPR011598">
    <property type="entry name" value="bHLH_dom"/>
</dbReference>
<evidence type="ECO:0000256" key="5">
    <source>
        <dbReference type="ARBA" id="ARBA00023242"/>
    </source>
</evidence>
<dbReference type="RefSeq" id="XP_010264312.1">
    <property type="nucleotide sequence ID" value="XM_010266010.2"/>
</dbReference>
<feature type="region of interest" description="Disordered" evidence="6">
    <location>
        <begin position="56"/>
        <end position="76"/>
    </location>
</feature>
<feature type="compositionally biased region" description="Polar residues" evidence="6">
    <location>
        <begin position="223"/>
        <end position="248"/>
    </location>
</feature>
<keyword evidence="7" id="KW-1185">Reference proteome</keyword>
<comment type="subcellular location">
    <subcellularLocation>
        <location evidence="1">Nucleus</location>
    </subcellularLocation>
</comment>
<protein>
    <submittedName>
        <fullName evidence="8">Transcription factor UNE10-like</fullName>
    </submittedName>
</protein>
<dbReference type="KEGG" id="nnu:104602356"/>
<feature type="compositionally biased region" description="Polar residues" evidence="6">
    <location>
        <begin position="135"/>
        <end position="146"/>
    </location>
</feature>
<feature type="region of interest" description="Disordered" evidence="6">
    <location>
        <begin position="1"/>
        <end position="29"/>
    </location>
</feature>
<evidence type="ECO:0000256" key="1">
    <source>
        <dbReference type="ARBA" id="ARBA00004123"/>
    </source>
</evidence>
<feature type="region of interest" description="Disordered" evidence="6">
    <location>
        <begin position="135"/>
        <end position="170"/>
    </location>
</feature>
<evidence type="ECO:0000256" key="6">
    <source>
        <dbReference type="SAM" id="MobiDB-lite"/>
    </source>
</evidence>
<dbReference type="CDD" id="cd11445">
    <property type="entry name" value="bHLH_AtPIF_like"/>
    <property type="match status" value="1"/>
</dbReference>
<dbReference type="Pfam" id="PF00010">
    <property type="entry name" value="HLH"/>
    <property type="match status" value="1"/>
</dbReference>
<dbReference type="FunCoup" id="A0A1U8AFB5">
    <property type="interactions" value="465"/>
</dbReference>
<sequence>MNQCVPRCDLDETPTPAGLTTHPHSNSDSAATDVSMLNTEVVELTWENGQVALHGLGPNRPIGKPLPSTTTTTSKYTWEKPRAGGTLESIVSQATRLDPSKVPLTGGDDLVPWFYPHGTIAAQPITMDALVPCANRTTSTDDQSNHVPEPNSLRPESSGEAGTVERRTKEVALTKKLARKALVPVTHERSSKQSVSISATFGRDSSRHDMSLIDTYELDPDTGFTSNSLGSPENTSTGKPSGSYNKPTTVDDHDSVCHSGSQREPTGLDEDNKKKSFTSSKRSRAAEIHNESERKRRDKINQKLKTLQKLVPNSSKTDKASMLDEVIEYLKQLQAQVQMMSRMSMPHMMLPMAMQQQFQMSMLAQMGMTMGMNMGMGMMDINSIARPNITGIPPVVPSGVFMPLSSWDNNSADRLPSSCSIMPDPLTTFLSCQSKPITMDSYSSRMAALYQQLHQSAASNSKS</sequence>